<dbReference type="AlphaFoldDB" id="A0A2U3I049"/>
<protein>
    <submittedName>
        <fullName evidence="2">Uncharacterized protein</fullName>
    </submittedName>
</protein>
<dbReference type="EMBL" id="OGTP01000001">
    <property type="protein sequence ID" value="SPB13437.1"/>
    <property type="molecule type" value="Genomic_DNA"/>
</dbReference>
<feature type="compositionally biased region" description="Low complexity" evidence="1">
    <location>
        <begin position="16"/>
        <end position="27"/>
    </location>
</feature>
<sequence length="77" mass="8401">MSDSDEKRHEQPHSAPNPNAAEIEPANRQLDQHPHQTAEVPYGSGNAPEIAGKGGFDAQDADLPDPKNKHSEPLQRK</sequence>
<dbReference type="Proteomes" id="UP000238169">
    <property type="component" value="Unassembled WGS sequence"/>
</dbReference>
<evidence type="ECO:0000313" key="3">
    <source>
        <dbReference type="Proteomes" id="UP000238169"/>
    </source>
</evidence>
<organism evidence="2 3">
    <name type="scientific">Caballeronia novacaledonica</name>
    <dbReference type="NCBI Taxonomy" id="1544861"/>
    <lineage>
        <taxon>Bacteria</taxon>
        <taxon>Pseudomonadati</taxon>
        <taxon>Pseudomonadota</taxon>
        <taxon>Betaproteobacteria</taxon>
        <taxon>Burkholderiales</taxon>
        <taxon>Burkholderiaceae</taxon>
        <taxon>Caballeronia</taxon>
    </lineage>
</organism>
<gene>
    <name evidence="2" type="ORF">NOV72_00735</name>
</gene>
<name>A0A2U3I049_9BURK</name>
<feature type="region of interest" description="Disordered" evidence="1">
    <location>
        <begin position="1"/>
        <end position="77"/>
    </location>
</feature>
<feature type="compositionally biased region" description="Basic and acidic residues" evidence="1">
    <location>
        <begin position="64"/>
        <end position="77"/>
    </location>
</feature>
<proteinExistence type="predicted"/>
<evidence type="ECO:0000313" key="2">
    <source>
        <dbReference type="EMBL" id="SPB13437.1"/>
    </source>
</evidence>
<keyword evidence="3" id="KW-1185">Reference proteome</keyword>
<feature type="compositionally biased region" description="Basic and acidic residues" evidence="1">
    <location>
        <begin position="1"/>
        <end position="12"/>
    </location>
</feature>
<dbReference type="RefSeq" id="WP_245932869.1">
    <property type="nucleotide sequence ID" value="NZ_OGTP01000001.1"/>
</dbReference>
<evidence type="ECO:0000256" key="1">
    <source>
        <dbReference type="SAM" id="MobiDB-lite"/>
    </source>
</evidence>
<accession>A0A2U3I049</accession>
<reference evidence="3" key="1">
    <citation type="submission" date="2018-01" db="EMBL/GenBank/DDBJ databases">
        <authorList>
            <person name="Peeters C."/>
        </authorList>
    </citation>
    <scope>NUCLEOTIDE SEQUENCE [LARGE SCALE GENOMIC DNA]</scope>
</reference>